<evidence type="ECO:0000259" key="1">
    <source>
        <dbReference type="Pfam" id="PF09836"/>
    </source>
</evidence>
<dbReference type="Gene3D" id="1.10.150.690">
    <property type="entry name" value="DUF2063"/>
    <property type="match status" value="1"/>
</dbReference>
<dbReference type="InterPro" id="IPR044922">
    <property type="entry name" value="DUF2063_N_sf"/>
</dbReference>
<accession>A0A3S8ZUB0</accession>
<dbReference type="AlphaFoldDB" id="A0A3S8ZUB0"/>
<evidence type="ECO:0000313" key="3">
    <source>
        <dbReference type="Proteomes" id="UP000282438"/>
    </source>
</evidence>
<protein>
    <recommendedName>
        <fullName evidence="1">Putative DNA-binding domain-containing protein</fullName>
    </recommendedName>
</protein>
<dbReference type="KEGG" id="iod:EJO50_11780"/>
<dbReference type="RefSeq" id="WP_125974378.1">
    <property type="nucleotide sequence ID" value="NZ_CP034433.1"/>
</dbReference>
<keyword evidence="3" id="KW-1185">Reference proteome</keyword>
<dbReference type="InterPro" id="IPR018640">
    <property type="entry name" value="DUF2063"/>
</dbReference>
<proteinExistence type="predicted"/>
<sequence>MNYVQAITTFAGLLLDPHSTKDGLHFAERMRHYRANCRLNRIAALQSIFSNVMQLVGEDFFAALAREYVDATPANSADLHAMGDDFSNFIAQFAPAAELPYLTDMARVDWARWRAYLATDEAVLGLPELAELAATDFASMQLQFHPSLQLVQSAQWPIADILAMHAGGPSADLAQGGQQLLISRTQWQAISLGQWTFVQSLSAGDCVGDALEGALQIDPNTNIQNIISILFTQKLVLNIQAS</sequence>
<dbReference type="OrthoDB" id="4146344at2"/>
<gene>
    <name evidence="2" type="ORF">EJO50_11780</name>
</gene>
<dbReference type="Proteomes" id="UP000282438">
    <property type="component" value="Chromosome"/>
</dbReference>
<evidence type="ECO:0000313" key="2">
    <source>
        <dbReference type="EMBL" id="AZN37097.1"/>
    </source>
</evidence>
<organism evidence="2 3">
    <name type="scientific">Iodobacter ciconiae</name>
    <dbReference type="NCBI Taxonomy" id="2496266"/>
    <lineage>
        <taxon>Bacteria</taxon>
        <taxon>Pseudomonadati</taxon>
        <taxon>Pseudomonadota</taxon>
        <taxon>Betaproteobacteria</taxon>
        <taxon>Neisseriales</taxon>
        <taxon>Chitinibacteraceae</taxon>
        <taxon>Iodobacter</taxon>
    </lineage>
</organism>
<dbReference type="Pfam" id="PF09836">
    <property type="entry name" value="DUF2063"/>
    <property type="match status" value="1"/>
</dbReference>
<feature type="domain" description="Putative DNA-binding" evidence="1">
    <location>
        <begin position="9"/>
        <end position="90"/>
    </location>
</feature>
<dbReference type="EMBL" id="CP034433">
    <property type="protein sequence ID" value="AZN37097.1"/>
    <property type="molecule type" value="Genomic_DNA"/>
</dbReference>
<name>A0A3S8ZUB0_9NEIS</name>
<reference evidence="2 3" key="1">
    <citation type="submission" date="2018-12" db="EMBL/GenBank/DDBJ databases">
        <title>Complete genome sequence of Iodobacter sp. H11R3.</title>
        <authorList>
            <person name="Bae J.-W."/>
        </authorList>
    </citation>
    <scope>NUCLEOTIDE SEQUENCE [LARGE SCALE GENOMIC DNA]</scope>
    <source>
        <strain evidence="2 3">H11R3</strain>
    </source>
</reference>